<keyword evidence="10" id="KW-0812">Transmembrane</keyword>
<organism evidence="11 12">
    <name type="scientific">Porites lobata</name>
    <dbReference type="NCBI Taxonomy" id="104759"/>
    <lineage>
        <taxon>Eukaryota</taxon>
        <taxon>Metazoa</taxon>
        <taxon>Cnidaria</taxon>
        <taxon>Anthozoa</taxon>
        <taxon>Hexacorallia</taxon>
        <taxon>Scleractinia</taxon>
        <taxon>Fungiina</taxon>
        <taxon>Poritidae</taxon>
        <taxon>Porites</taxon>
    </lineage>
</organism>
<dbReference type="PANTHER" id="PTHR15975:SF0">
    <property type="entry name" value="CCR4-NOT TRANSCRIPTION COMPLEX SUBUNIT 11"/>
    <property type="match status" value="1"/>
</dbReference>
<sequence>MNLSPKELSSLLSILAEDSLAVSSFEAIANSLHQRFNKNEHFQIGCAMLMLLQQPDLLPSTSQRIVVLFLLYEMYKSEPVANNPFASVFVHVLSSNNEESRVCGLESLPALSQAEKSFLYLLITTPSRDLLKKTPRQVLVMDFPGGGQNIDLSSLQLALTEKNSQLPDLSCCGLPAVLGDPDPDVSSGFDSTAASQITETLVTENPNMEKELFDWPIVLQYDVKAEYWLNPRKQELSPIFHCLRKCYSTFTRTSLQSYFSLSLSARQKYPLNVNYFLCSSLLLLFHVYSTNTELCITQENFTGILQKKLYNVMIPPNLPPSHLSVHFELQSCARCVFVLILWLEIQILIVFVLFILGRNPPSELNLRPVFVRVPPPLYSCDDELVWMNPTSEVHTVEWDSTMCVTNSAGAEVRRLMNKAFKAPLVLQQQQQVLSELEKDPKLVYHVGLTPSKLPDLVENNPLIAIEVLLKLMQSNQITEYFSVLVNMEMSLHSMEVVNRLTTAVDLPQEFVHLYISNCISTCENIKDKYMQNRLVRLVCVFLQSLIRNKIIDVKDLFIEVQAFCIEFSRIREAAGLFRLLRTLDSGEASPAPTK</sequence>
<evidence type="ECO:0000313" key="11">
    <source>
        <dbReference type="EMBL" id="CAH3136042.1"/>
    </source>
</evidence>
<keyword evidence="9" id="KW-0539">Nucleus</keyword>
<comment type="subcellular location">
    <subcellularLocation>
        <location evidence="2">Cytoplasm</location>
    </subcellularLocation>
    <subcellularLocation>
        <location evidence="1">Nucleus</location>
    </subcellularLocation>
</comment>
<evidence type="ECO:0000256" key="9">
    <source>
        <dbReference type="ARBA" id="ARBA00023242"/>
    </source>
</evidence>
<evidence type="ECO:0000313" key="12">
    <source>
        <dbReference type="Proteomes" id="UP001159405"/>
    </source>
</evidence>
<keyword evidence="10" id="KW-0472">Membrane</keyword>
<comment type="caution">
    <text evidence="11">The sequence shown here is derived from an EMBL/GenBank/DDBJ whole genome shotgun (WGS) entry which is preliminary data.</text>
</comment>
<dbReference type="Proteomes" id="UP001159405">
    <property type="component" value="Unassembled WGS sequence"/>
</dbReference>
<dbReference type="PANTHER" id="PTHR15975">
    <property type="entry name" value="CCR4-NOT TRANSCRIPTION COMPLEX SUBUNIT 11"/>
    <property type="match status" value="1"/>
</dbReference>
<evidence type="ECO:0000256" key="3">
    <source>
        <dbReference type="ARBA" id="ARBA00008030"/>
    </source>
</evidence>
<accession>A0ABN8PAS4</accession>
<keyword evidence="10" id="KW-1133">Transmembrane helix</keyword>
<protein>
    <recommendedName>
        <fullName evidence="4">CCR4-NOT transcription complex subunit 11</fullName>
    </recommendedName>
</protein>
<evidence type="ECO:0000256" key="2">
    <source>
        <dbReference type="ARBA" id="ARBA00004496"/>
    </source>
</evidence>
<evidence type="ECO:0000256" key="6">
    <source>
        <dbReference type="ARBA" id="ARBA00023015"/>
    </source>
</evidence>
<dbReference type="InterPro" id="IPR019312">
    <property type="entry name" value="CNOT11"/>
</dbReference>
<evidence type="ECO:0000256" key="4">
    <source>
        <dbReference type="ARBA" id="ARBA00014872"/>
    </source>
</evidence>
<proteinExistence type="inferred from homology"/>
<dbReference type="EMBL" id="CALNXK010000057">
    <property type="protein sequence ID" value="CAH3136042.1"/>
    <property type="molecule type" value="Genomic_DNA"/>
</dbReference>
<dbReference type="Pfam" id="PF10155">
    <property type="entry name" value="CNOT11"/>
    <property type="match status" value="1"/>
</dbReference>
<keyword evidence="6" id="KW-0805">Transcription regulation</keyword>
<evidence type="ECO:0000256" key="5">
    <source>
        <dbReference type="ARBA" id="ARBA00022490"/>
    </source>
</evidence>
<keyword evidence="12" id="KW-1185">Reference proteome</keyword>
<name>A0ABN8PAS4_9CNID</name>
<feature type="transmembrane region" description="Helical" evidence="10">
    <location>
        <begin position="336"/>
        <end position="357"/>
    </location>
</feature>
<comment type="similarity">
    <text evidence="3">Belongs to the CNOT11 family.</text>
</comment>
<evidence type="ECO:0000256" key="8">
    <source>
        <dbReference type="ARBA" id="ARBA00023163"/>
    </source>
</evidence>
<evidence type="ECO:0000256" key="7">
    <source>
        <dbReference type="ARBA" id="ARBA00023158"/>
    </source>
</evidence>
<keyword evidence="5" id="KW-0963">Cytoplasm</keyword>
<evidence type="ECO:0000256" key="10">
    <source>
        <dbReference type="SAM" id="Phobius"/>
    </source>
</evidence>
<keyword evidence="7" id="KW-0943">RNA-mediated gene silencing</keyword>
<keyword evidence="8" id="KW-0804">Transcription</keyword>
<gene>
    <name evidence="11" type="ORF">PLOB_00038235</name>
</gene>
<evidence type="ECO:0000256" key="1">
    <source>
        <dbReference type="ARBA" id="ARBA00004123"/>
    </source>
</evidence>
<reference evidence="11 12" key="1">
    <citation type="submission" date="2022-05" db="EMBL/GenBank/DDBJ databases">
        <authorList>
            <consortium name="Genoscope - CEA"/>
            <person name="William W."/>
        </authorList>
    </citation>
    <scope>NUCLEOTIDE SEQUENCE [LARGE SCALE GENOMIC DNA]</scope>
</reference>